<evidence type="ECO:0000256" key="2">
    <source>
        <dbReference type="ARBA" id="ARBA00022475"/>
    </source>
</evidence>
<dbReference type="GO" id="GO:0006952">
    <property type="term" value="P:defense response"/>
    <property type="evidence" value="ECO:0007669"/>
    <property type="project" value="UniProtKB-KW"/>
</dbReference>
<dbReference type="Pfam" id="PF00011">
    <property type="entry name" value="HSP20"/>
    <property type="match status" value="1"/>
</dbReference>
<dbReference type="InterPro" id="IPR002068">
    <property type="entry name" value="A-crystallin/Hsp20_dom"/>
</dbReference>
<evidence type="ECO:0000256" key="3">
    <source>
        <dbReference type="ARBA" id="ARBA00022821"/>
    </source>
</evidence>
<proteinExistence type="inferred from homology"/>
<dbReference type="EMBL" id="SWLB01000018">
    <property type="protein sequence ID" value="KAF3326690.1"/>
    <property type="molecule type" value="Genomic_DNA"/>
</dbReference>
<evidence type="ECO:0000256" key="1">
    <source>
        <dbReference type="ARBA" id="ARBA00004162"/>
    </source>
</evidence>
<feature type="compositionally biased region" description="Basic and acidic residues" evidence="6">
    <location>
        <begin position="126"/>
        <end position="142"/>
    </location>
</feature>
<dbReference type="InterPro" id="IPR008978">
    <property type="entry name" value="HSP20-like_chaperone"/>
</dbReference>
<keyword evidence="2" id="KW-0472">Membrane</keyword>
<feature type="compositionally biased region" description="Basic and acidic residues" evidence="6">
    <location>
        <begin position="173"/>
        <end position="184"/>
    </location>
</feature>
<dbReference type="PANTHER" id="PTHR43670">
    <property type="entry name" value="HEAT SHOCK PROTEIN 26"/>
    <property type="match status" value="1"/>
</dbReference>
<dbReference type="AlphaFoldDB" id="A0A833QJ54"/>
<keyword evidence="2" id="KW-1003">Cell membrane</keyword>
<protein>
    <submittedName>
        <fullName evidence="8">Inactive protein RESTRICTED TEV MOVEMENT 2-like protein</fullName>
    </submittedName>
</protein>
<dbReference type="GO" id="GO:0034605">
    <property type="term" value="P:cellular response to heat"/>
    <property type="evidence" value="ECO:0007669"/>
    <property type="project" value="TreeGrafter"/>
</dbReference>
<dbReference type="SUPFAM" id="SSF49764">
    <property type="entry name" value="HSP20-like chaperones"/>
    <property type="match status" value="1"/>
</dbReference>
<evidence type="ECO:0000256" key="6">
    <source>
        <dbReference type="SAM" id="MobiDB-lite"/>
    </source>
</evidence>
<comment type="subcellular location">
    <subcellularLocation>
        <location evidence="1">Cell membrane</location>
        <topology evidence="1">Single-pass membrane protein</topology>
    </subcellularLocation>
</comment>
<evidence type="ECO:0000259" key="7">
    <source>
        <dbReference type="PROSITE" id="PS01031"/>
    </source>
</evidence>
<sequence>MHAGFEKEQIRVLIDKSGKLNVIGERPLVEFKWIRFRKEFEIPENCNKTEIRAKFEKGHVYITLPKHVVDLVPPPKDQATQTTTQDKKATEPKLSSTDQTGHSKKANENEQREEKRSDPPPVDAQNKVEDKKADRSNNDSKSTDQATQTTTEDKKATEPKLPSTDQNGHSRKANSDLRENKRSDPPLVDAQNKVIETLQKANLESSNLIIGIDFTKSNEWKHQQKTKMCSAFIKTAGIAMGLLKFRHDIGSLYLIRSCLLIFTILCSLPKDFWRRARPLCIELTDPLCKGECFLPGTNSGKGDRGRSGSVVRETLRDIPTIMSGKKLSEDELHAR</sequence>
<comment type="caution">
    <text evidence="8">The sequence shown here is derived from an EMBL/GenBank/DDBJ whole genome shotgun (WGS) entry which is preliminary data.</text>
</comment>
<accession>A0A833QJ54</accession>
<reference evidence="8" key="1">
    <citation type="submission" date="2020-01" db="EMBL/GenBank/DDBJ databases">
        <title>Genome sequence of Kobresia littledalei, the first chromosome-level genome in the family Cyperaceae.</title>
        <authorList>
            <person name="Qu G."/>
        </authorList>
    </citation>
    <scope>NUCLEOTIDE SEQUENCE</scope>
    <source>
        <strain evidence="8">C.B.Clarke</strain>
        <tissue evidence="8">Leaf</tissue>
    </source>
</reference>
<evidence type="ECO:0000313" key="8">
    <source>
        <dbReference type="EMBL" id="KAF3326690.1"/>
    </source>
</evidence>
<dbReference type="Proteomes" id="UP000623129">
    <property type="component" value="Unassembled WGS sequence"/>
</dbReference>
<keyword evidence="3" id="KW-0611">Plant defense</keyword>
<organism evidence="8 9">
    <name type="scientific">Carex littledalei</name>
    <dbReference type="NCBI Taxonomy" id="544730"/>
    <lineage>
        <taxon>Eukaryota</taxon>
        <taxon>Viridiplantae</taxon>
        <taxon>Streptophyta</taxon>
        <taxon>Embryophyta</taxon>
        <taxon>Tracheophyta</taxon>
        <taxon>Spermatophyta</taxon>
        <taxon>Magnoliopsida</taxon>
        <taxon>Liliopsida</taxon>
        <taxon>Poales</taxon>
        <taxon>Cyperaceae</taxon>
        <taxon>Cyperoideae</taxon>
        <taxon>Cariceae</taxon>
        <taxon>Carex</taxon>
        <taxon>Carex subgen. Euthyceras</taxon>
    </lineage>
</organism>
<name>A0A833QJ54_9POAL</name>
<dbReference type="CDD" id="cd06464">
    <property type="entry name" value="ACD_sHsps-like"/>
    <property type="match status" value="1"/>
</dbReference>
<feature type="domain" description="SHSP" evidence="7">
    <location>
        <begin position="1"/>
        <end position="83"/>
    </location>
</feature>
<feature type="region of interest" description="Disordered" evidence="6">
    <location>
        <begin position="70"/>
        <end position="188"/>
    </location>
</feature>
<dbReference type="OrthoDB" id="1431247at2759"/>
<keyword evidence="9" id="KW-1185">Reference proteome</keyword>
<feature type="compositionally biased region" description="Basic and acidic residues" evidence="6">
    <location>
        <begin position="105"/>
        <end position="118"/>
    </location>
</feature>
<dbReference type="GO" id="GO:0005886">
    <property type="term" value="C:plasma membrane"/>
    <property type="evidence" value="ECO:0007669"/>
    <property type="project" value="UniProtKB-SubCell"/>
</dbReference>
<comment type="similarity">
    <text evidence="4 5">Belongs to the small heat shock protein (HSP20) family.</text>
</comment>
<dbReference type="Gene3D" id="2.60.40.790">
    <property type="match status" value="1"/>
</dbReference>
<dbReference type="PANTHER" id="PTHR43670:SF114">
    <property type="entry name" value="OS05G0592000 PROTEIN"/>
    <property type="match status" value="1"/>
</dbReference>
<gene>
    <name evidence="8" type="ORF">FCM35_KLT08320</name>
</gene>
<evidence type="ECO:0000256" key="4">
    <source>
        <dbReference type="PROSITE-ProRule" id="PRU00285"/>
    </source>
</evidence>
<dbReference type="PROSITE" id="PS01031">
    <property type="entry name" value="SHSP"/>
    <property type="match status" value="1"/>
</dbReference>
<evidence type="ECO:0000256" key="5">
    <source>
        <dbReference type="RuleBase" id="RU003616"/>
    </source>
</evidence>
<evidence type="ECO:0000313" key="9">
    <source>
        <dbReference type="Proteomes" id="UP000623129"/>
    </source>
</evidence>